<evidence type="ECO:0000313" key="1">
    <source>
        <dbReference type="EMBL" id="KAJ8019096.1"/>
    </source>
</evidence>
<protein>
    <submittedName>
        <fullName evidence="1">Uncharacterized protein</fullName>
    </submittedName>
</protein>
<accession>A0A9Q0YI34</accession>
<keyword evidence="2" id="KW-1185">Reference proteome</keyword>
<name>A0A9Q0YI34_HOLLE</name>
<sequence>MSLDEEDFRRLVERLVEPVARRVRLWRWNSPDGEGHYTMLLGGTSGHLEMVDQQNVNMVHCLRIDSQRSSPKALQSMLL</sequence>
<comment type="caution">
    <text evidence="1">The sequence shown here is derived from an EMBL/GenBank/DDBJ whole genome shotgun (WGS) entry which is preliminary data.</text>
</comment>
<gene>
    <name evidence="1" type="ORF">HOLleu_42533</name>
</gene>
<dbReference type="AlphaFoldDB" id="A0A9Q0YI34"/>
<reference evidence="1" key="1">
    <citation type="submission" date="2021-10" db="EMBL/GenBank/DDBJ databases">
        <title>Tropical sea cucumber genome reveals ecological adaptation and Cuvierian tubules defense mechanism.</title>
        <authorList>
            <person name="Chen T."/>
        </authorList>
    </citation>
    <scope>NUCLEOTIDE SEQUENCE</scope>
    <source>
        <strain evidence="1">Nanhai2018</strain>
        <tissue evidence="1">Muscle</tissue>
    </source>
</reference>
<organism evidence="1 2">
    <name type="scientific">Holothuria leucospilota</name>
    <name type="common">Black long sea cucumber</name>
    <name type="synonym">Mertensiothuria leucospilota</name>
    <dbReference type="NCBI Taxonomy" id="206669"/>
    <lineage>
        <taxon>Eukaryota</taxon>
        <taxon>Metazoa</taxon>
        <taxon>Echinodermata</taxon>
        <taxon>Eleutherozoa</taxon>
        <taxon>Echinozoa</taxon>
        <taxon>Holothuroidea</taxon>
        <taxon>Aspidochirotacea</taxon>
        <taxon>Aspidochirotida</taxon>
        <taxon>Holothuriidae</taxon>
        <taxon>Holothuria</taxon>
    </lineage>
</organism>
<dbReference type="EMBL" id="JAIZAY010000084">
    <property type="protein sequence ID" value="KAJ8019096.1"/>
    <property type="molecule type" value="Genomic_DNA"/>
</dbReference>
<evidence type="ECO:0000313" key="2">
    <source>
        <dbReference type="Proteomes" id="UP001152320"/>
    </source>
</evidence>
<dbReference type="Proteomes" id="UP001152320">
    <property type="component" value="Unassembled WGS sequence"/>
</dbReference>
<proteinExistence type="predicted"/>